<dbReference type="SUPFAM" id="SSF53850">
    <property type="entry name" value="Periplasmic binding protein-like II"/>
    <property type="match status" value="1"/>
</dbReference>
<keyword evidence="2" id="KW-0732">Signal</keyword>
<name>A0A4Q7NJL2_9BURK</name>
<dbReference type="Pfam" id="PF03401">
    <property type="entry name" value="TctC"/>
    <property type="match status" value="1"/>
</dbReference>
<dbReference type="AlphaFoldDB" id="A0A4Q7NJL2"/>
<dbReference type="InterPro" id="IPR005064">
    <property type="entry name" value="BUG"/>
</dbReference>
<evidence type="ECO:0000256" key="2">
    <source>
        <dbReference type="SAM" id="SignalP"/>
    </source>
</evidence>
<evidence type="ECO:0000313" key="4">
    <source>
        <dbReference type="Proteomes" id="UP000292445"/>
    </source>
</evidence>
<proteinExistence type="inferred from homology"/>
<organism evidence="3 4">
    <name type="scientific">Pigmentiphaga kullae</name>
    <dbReference type="NCBI Taxonomy" id="151784"/>
    <lineage>
        <taxon>Bacteria</taxon>
        <taxon>Pseudomonadati</taxon>
        <taxon>Pseudomonadota</taxon>
        <taxon>Betaproteobacteria</taxon>
        <taxon>Burkholderiales</taxon>
        <taxon>Alcaligenaceae</taxon>
        <taxon>Pigmentiphaga</taxon>
    </lineage>
</organism>
<dbReference type="Gene3D" id="3.40.190.10">
    <property type="entry name" value="Periplasmic binding protein-like II"/>
    <property type="match status" value="1"/>
</dbReference>
<dbReference type="OrthoDB" id="8678477at2"/>
<dbReference type="PIRSF" id="PIRSF017082">
    <property type="entry name" value="YflP"/>
    <property type="match status" value="1"/>
</dbReference>
<evidence type="ECO:0000313" key="3">
    <source>
        <dbReference type="EMBL" id="RZS85261.1"/>
    </source>
</evidence>
<keyword evidence="4" id="KW-1185">Reference proteome</keyword>
<reference evidence="3 4" key="1">
    <citation type="submission" date="2019-02" db="EMBL/GenBank/DDBJ databases">
        <title>Genomic Encyclopedia of Type Strains, Phase IV (KMG-IV): sequencing the most valuable type-strain genomes for metagenomic binning, comparative biology and taxonomic classification.</title>
        <authorList>
            <person name="Goeker M."/>
        </authorList>
    </citation>
    <scope>NUCLEOTIDE SEQUENCE [LARGE SCALE GENOMIC DNA]</scope>
    <source>
        <strain evidence="3 4">K24</strain>
    </source>
</reference>
<accession>A0A4Q7NJL2</accession>
<protein>
    <submittedName>
        <fullName evidence="3">Tripartite-type tricarboxylate transporter receptor subunit TctC</fullName>
    </submittedName>
</protein>
<comment type="caution">
    <text evidence="3">The sequence shown here is derived from an EMBL/GenBank/DDBJ whole genome shotgun (WGS) entry which is preliminary data.</text>
</comment>
<evidence type="ECO:0000256" key="1">
    <source>
        <dbReference type="ARBA" id="ARBA00006987"/>
    </source>
</evidence>
<feature type="chain" id="PRO_5020502129" evidence="2">
    <location>
        <begin position="23"/>
        <end position="326"/>
    </location>
</feature>
<keyword evidence="3" id="KW-0675">Receptor</keyword>
<gene>
    <name evidence="3" type="ORF">EV675_1284</name>
</gene>
<feature type="signal peptide" evidence="2">
    <location>
        <begin position="1"/>
        <end position="22"/>
    </location>
</feature>
<comment type="similarity">
    <text evidence="1">Belongs to the UPF0065 (bug) family.</text>
</comment>
<sequence length="326" mass="34697">MTPYKFRRLVAGLTLLATPAFAQSSDDYPSRPIHIIVPTAAAGSIDMLARALGKHLPQTLGRPVIVENRPGAATNIGSDHVAKAPPDGYTLLINGAPLAANPWLFKKFPFKPTSDLAPVIEVGEIANVITVHPQVPAKSLPELIELVRSRPGDFNYGTTGLGSSGHLAAELLGQKTGIRLTHVTYRGNAQAATDHIAGILQVGFVNLPVALPFIKDQRIRALAVTSSKRSKMLPDVPTVAEALQLPDYESLGWFGLFAPTGTPEAIVERLHDAAQKALDDAAVSSSIRQAGAEPLGGSRQQLADRLERETRIAKQLIEFAGAANSQ</sequence>
<dbReference type="InterPro" id="IPR042100">
    <property type="entry name" value="Bug_dom1"/>
</dbReference>
<dbReference type="CDD" id="cd13578">
    <property type="entry name" value="PBP2_Bug27"/>
    <property type="match status" value="1"/>
</dbReference>
<dbReference type="PANTHER" id="PTHR42928:SF5">
    <property type="entry name" value="BLR1237 PROTEIN"/>
    <property type="match status" value="1"/>
</dbReference>
<dbReference type="EMBL" id="SGXC01000001">
    <property type="protein sequence ID" value="RZS85261.1"/>
    <property type="molecule type" value="Genomic_DNA"/>
</dbReference>
<dbReference type="Proteomes" id="UP000292445">
    <property type="component" value="Unassembled WGS sequence"/>
</dbReference>
<dbReference type="PANTHER" id="PTHR42928">
    <property type="entry name" value="TRICARBOXYLATE-BINDING PROTEIN"/>
    <property type="match status" value="1"/>
</dbReference>
<dbReference type="Gene3D" id="3.40.190.150">
    <property type="entry name" value="Bordetella uptake gene, domain 1"/>
    <property type="match status" value="1"/>
</dbReference>